<accession>A0ABT1S376</accession>
<reference evidence="1 2" key="1">
    <citation type="submission" date="2022-06" db="EMBL/GenBank/DDBJ databases">
        <title>Isolation of gut microbiota from human fecal samples.</title>
        <authorList>
            <person name="Pamer E.G."/>
            <person name="Barat B."/>
            <person name="Waligurski E."/>
            <person name="Medina S."/>
            <person name="Paddock L."/>
            <person name="Mostad J."/>
        </authorList>
    </citation>
    <scope>NUCLEOTIDE SEQUENCE [LARGE SCALE GENOMIC DNA]</scope>
    <source>
        <strain evidence="1 2">DFI.9.73</strain>
    </source>
</reference>
<evidence type="ECO:0000313" key="2">
    <source>
        <dbReference type="Proteomes" id="UP001524473"/>
    </source>
</evidence>
<evidence type="ECO:0000313" key="1">
    <source>
        <dbReference type="EMBL" id="MCQ4841250.1"/>
    </source>
</evidence>
<sequence length="240" mass="27149">MIEIENIEKLELSYWLKRYLKSNRMTEDSFAAYSGLDVDTVRRAVSQKTIPQSAMKSIGASIHRSYEMFRVAPIEDPAVKTMMAMLALECRENSMCNKADSDTVSHAYRIIKENYAVEDIERASQWLRYLLQHPDSKEATFVIVQMEDIIKDCLNQKTASQSILDDTSTLNRVPKTLRKLRRTVGMIQKPTCGISSLSQRIRVAFQSELDAIPAPGYAEKESPEAIAKAKTHIAGKNKGK</sequence>
<proteinExistence type="predicted"/>
<organism evidence="1 2">
    <name type="scientific">Neglectibacter timonensis</name>
    <dbReference type="NCBI Taxonomy" id="1776382"/>
    <lineage>
        <taxon>Bacteria</taxon>
        <taxon>Bacillati</taxon>
        <taxon>Bacillota</taxon>
        <taxon>Clostridia</taxon>
        <taxon>Eubacteriales</taxon>
        <taxon>Oscillospiraceae</taxon>
        <taxon>Neglectibacter</taxon>
    </lineage>
</organism>
<dbReference type="GeneID" id="90530911"/>
<gene>
    <name evidence="1" type="ORF">NE695_15150</name>
</gene>
<name>A0ABT1S376_9FIRM</name>
<comment type="caution">
    <text evidence="1">The sequence shown here is derived from an EMBL/GenBank/DDBJ whole genome shotgun (WGS) entry which is preliminary data.</text>
</comment>
<dbReference type="RefSeq" id="WP_066859692.1">
    <property type="nucleotide sequence ID" value="NZ_CABKVV010000006.1"/>
</dbReference>
<keyword evidence="2" id="KW-1185">Reference proteome</keyword>
<dbReference type="Proteomes" id="UP001524473">
    <property type="component" value="Unassembled WGS sequence"/>
</dbReference>
<protein>
    <submittedName>
        <fullName evidence="1">Uncharacterized protein</fullName>
    </submittedName>
</protein>
<dbReference type="EMBL" id="JANFZH010000042">
    <property type="protein sequence ID" value="MCQ4841250.1"/>
    <property type="molecule type" value="Genomic_DNA"/>
</dbReference>